<reference evidence="2 3" key="1">
    <citation type="submission" date="2016-08" db="EMBL/GenBank/DDBJ databases">
        <title>A Parts List for Fungal Cellulosomes Revealed by Comparative Genomics.</title>
        <authorList>
            <consortium name="DOE Joint Genome Institute"/>
            <person name="Haitjema C.H."/>
            <person name="Gilmore S.P."/>
            <person name="Henske J.K."/>
            <person name="Solomon K.V."/>
            <person name="De Groot R."/>
            <person name="Kuo A."/>
            <person name="Mondo S.J."/>
            <person name="Salamov A.A."/>
            <person name="Labutti K."/>
            <person name="Zhao Z."/>
            <person name="Chiniquy J."/>
            <person name="Barry K."/>
            <person name="Brewer H.M."/>
            <person name="Purvine S.O."/>
            <person name="Wright A.T."/>
            <person name="Boxma B."/>
            <person name="Van Alen T."/>
            <person name="Hackstein J.H."/>
            <person name="Baker S.E."/>
            <person name="Grigoriev I.V."/>
            <person name="O'Malley M.A."/>
        </authorList>
    </citation>
    <scope>NUCLEOTIDE SEQUENCE [LARGE SCALE GENOMIC DNA]</scope>
    <source>
        <strain evidence="2 3">S4</strain>
    </source>
</reference>
<keyword evidence="1" id="KW-0732">Signal</keyword>
<evidence type="ECO:0000256" key="1">
    <source>
        <dbReference type="SAM" id="SignalP"/>
    </source>
</evidence>
<accession>A0A1Y1WR04</accession>
<dbReference type="Proteomes" id="UP000193944">
    <property type="component" value="Unassembled WGS sequence"/>
</dbReference>
<dbReference type="EMBL" id="MCFG01000327">
    <property type="protein sequence ID" value="ORX75957.1"/>
    <property type="molecule type" value="Genomic_DNA"/>
</dbReference>
<evidence type="ECO:0000313" key="2">
    <source>
        <dbReference type="EMBL" id="ORX75957.1"/>
    </source>
</evidence>
<proteinExistence type="predicted"/>
<evidence type="ECO:0000313" key="3">
    <source>
        <dbReference type="Proteomes" id="UP000193944"/>
    </source>
</evidence>
<gene>
    <name evidence="2" type="ORF">BCR32DRAFT_296576</name>
</gene>
<feature type="signal peptide" evidence="1">
    <location>
        <begin position="1"/>
        <end position="19"/>
    </location>
</feature>
<feature type="chain" id="PRO_5013208807" evidence="1">
    <location>
        <begin position="20"/>
        <end position="214"/>
    </location>
</feature>
<sequence>MNFKTILSLAALSLIGANAAPVNNECQCNNRCQGYLVQFSENAYTCLTPANFYTLRGKHCINVKGHFSNQTNIYCVDEENSNVNLCNKSSNGYNYDQCTRNLYFAARSMSLEISIYNEDQVKAEVFCQRRKGYYLESDDEQYVCLDINDKEDNNRPECVTIEGDNNHTYCPSETDTNVDFCDPKKEGYDSEKCFRFLRMAASQNNVKLGSNNKH</sequence>
<reference evidence="2 3" key="2">
    <citation type="submission" date="2016-08" db="EMBL/GenBank/DDBJ databases">
        <title>Pervasive Adenine N6-methylation of Active Genes in Fungi.</title>
        <authorList>
            <consortium name="DOE Joint Genome Institute"/>
            <person name="Mondo S.J."/>
            <person name="Dannebaum R.O."/>
            <person name="Kuo R.C."/>
            <person name="Labutti K."/>
            <person name="Haridas S."/>
            <person name="Kuo A."/>
            <person name="Salamov A."/>
            <person name="Ahrendt S.R."/>
            <person name="Lipzen A."/>
            <person name="Sullivan W."/>
            <person name="Andreopoulos W.B."/>
            <person name="Clum A."/>
            <person name="Lindquist E."/>
            <person name="Daum C."/>
            <person name="Ramamoorthy G.K."/>
            <person name="Gryganskyi A."/>
            <person name="Culley D."/>
            <person name="Magnuson J.K."/>
            <person name="James T.Y."/>
            <person name="O'Malley M.A."/>
            <person name="Stajich J.E."/>
            <person name="Spatafora J.W."/>
            <person name="Visel A."/>
            <person name="Grigoriev I.V."/>
        </authorList>
    </citation>
    <scope>NUCLEOTIDE SEQUENCE [LARGE SCALE GENOMIC DNA]</scope>
    <source>
        <strain evidence="2 3">S4</strain>
    </source>
</reference>
<comment type="caution">
    <text evidence="2">The sequence shown here is derived from an EMBL/GenBank/DDBJ whole genome shotgun (WGS) entry which is preliminary data.</text>
</comment>
<name>A0A1Y1WR04_9FUNG</name>
<dbReference type="AlphaFoldDB" id="A0A1Y1WR04"/>
<protein>
    <submittedName>
        <fullName evidence="2">Uncharacterized protein</fullName>
    </submittedName>
</protein>
<keyword evidence="3" id="KW-1185">Reference proteome</keyword>
<organism evidence="2 3">
    <name type="scientific">Anaeromyces robustus</name>
    <dbReference type="NCBI Taxonomy" id="1754192"/>
    <lineage>
        <taxon>Eukaryota</taxon>
        <taxon>Fungi</taxon>
        <taxon>Fungi incertae sedis</taxon>
        <taxon>Chytridiomycota</taxon>
        <taxon>Chytridiomycota incertae sedis</taxon>
        <taxon>Neocallimastigomycetes</taxon>
        <taxon>Neocallimastigales</taxon>
        <taxon>Neocallimastigaceae</taxon>
        <taxon>Anaeromyces</taxon>
    </lineage>
</organism>